<dbReference type="PANTHER" id="PTHR12558">
    <property type="entry name" value="CELL DIVISION CYCLE 16,23,27"/>
    <property type="match status" value="1"/>
</dbReference>
<dbReference type="RefSeq" id="WP_255038693.1">
    <property type="nucleotide sequence ID" value="NZ_RJUF01000180.1"/>
</dbReference>
<feature type="repeat" description="TPR" evidence="1">
    <location>
        <begin position="544"/>
        <end position="577"/>
    </location>
</feature>
<gene>
    <name evidence="3" type="ORF">EGI31_18895</name>
</gene>
<evidence type="ECO:0000313" key="3">
    <source>
        <dbReference type="EMBL" id="MCP9765007.1"/>
    </source>
</evidence>
<dbReference type="Pfam" id="PF13174">
    <property type="entry name" value="TPR_6"/>
    <property type="match status" value="1"/>
</dbReference>
<dbReference type="Proteomes" id="UP001204144">
    <property type="component" value="Unassembled WGS sequence"/>
</dbReference>
<dbReference type="AlphaFoldDB" id="A0AAE3KTY3"/>
<keyword evidence="2" id="KW-0732">Signal</keyword>
<sequence>MKIKFLIIFFGLIAHQISAQNTLSYTQLEAHYNNGIELFEKKAYSAARKELHTYVSLSEKSLNPNKFNIANAEYYSALSSLYSQAKDADIEVERFVVKNHEHPKAKLIFNDLAKSFFNKGDYEGAIKYFEKALANRQDNLDTYEIRYQLALSYYQLKDFKNALKQFDYVKGTVAPNAINAAYYAAVINFQNENYDLAIIDLKRVENVNPYKTEVPNWIAQILYRQKKYDELLSYAEPIIANPNGRKIDELCLLTAEVHFFENNFEKAAAYYEKFKGFRRGTISDQVTFRHAYSLYKVENYEKAALLFKNLAAANTELGQQSAYYLGIASLRGGDLNSAMAAFDAARKQNFDKAIQEEANYNHIKVLVEKGNNQQAITDLQAYIKTYPNGKYIDETNELLSEILFETNNYASAITYIEGLTRRTTKIDEAYQKLCYNQGVLDFNLEKFESAITYFNKSLSKPINSNLALQAKFWKAESNYQLEKPETEELYRELLNSSDNKLRLKSLYSLGYLFYNQKNYKKAQGFFEEFRTKAKSEMSLSQNYEDALVRLGDCFLANKDYGQALKSYDLALQTNKTDKDYAMYQKGLTLKFLGRDSESKEVFEKFSKTFSSSRLIDDALFQNAVLEMDKSNYAAAVSIFTDLLRKKPNSVLVPQVLLKRALSFSNIDSHDKAIADYKVIINKFGKTEFAEEALLGIRESLNATNRSEEFFEIAEQFKTNSPGGSSVQNLQFDSAKDLFYAEKYDKAILSLQSYLKAYPTSTSASEANFLLAESYYLLGNKKDALKYYNEIVLANQVEYLTKSAMRAGSINYENQNYEEAIQSYLQVVGSTSNQREIILAQEGLIKSYYFKGTYDKVIEYSSKVIQEGGNTVLGAKNRAMLFKAKAHMQKKEFTDAKTGFEAVIALAKDVSGAEAKYYLGDMLYKQKQYDASIKSLQELANYFSDFVYWYEKAFLLIADNYQAKDDSFMAKATLNSIIENSENKETIETAKQKLKAIK</sequence>
<protein>
    <recommendedName>
        <fullName evidence="5">Tetratricopeptide repeat protein</fullName>
    </recommendedName>
</protein>
<feature type="repeat" description="TPR" evidence="1">
    <location>
        <begin position="106"/>
        <end position="139"/>
    </location>
</feature>
<dbReference type="InterPro" id="IPR019734">
    <property type="entry name" value="TPR_rpt"/>
</dbReference>
<dbReference type="PANTHER" id="PTHR12558:SF13">
    <property type="entry name" value="CELL DIVISION CYCLE PROTEIN 27 HOMOLOG"/>
    <property type="match status" value="1"/>
</dbReference>
<keyword evidence="1" id="KW-0802">TPR repeat</keyword>
<dbReference type="PROSITE" id="PS50005">
    <property type="entry name" value="TPR"/>
    <property type="match status" value="2"/>
</dbReference>
<evidence type="ECO:0000313" key="4">
    <source>
        <dbReference type="Proteomes" id="UP001204144"/>
    </source>
</evidence>
<accession>A0AAE3KTY3</accession>
<dbReference type="EMBL" id="RJUF01000180">
    <property type="protein sequence ID" value="MCP9765007.1"/>
    <property type="molecule type" value="Genomic_DNA"/>
</dbReference>
<dbReference type="Pfam" id="PF13181">
    <property type="entry name" value="TPR_8"/>
    <property type="match status" value="1"/>
</dbReference>
<comment type="caution">
    <text evidence="3">The sequence shown here is derived from an EMBL/GenBank/DDBJ whole genome shotgun (WGS) entry which is preliminary data.</text>
</comment>
<keyword evidence="4" id="KW-1185">Reference proteome</keyword>
<evidence type="ECO:0000256" key="1">
    <source>
        <dbReference type="PROSITE-ProRule" id="PRU00339"/>
    </source>
</evidence>
<dbReference type="Pfam" id="PF13432">
    <property type="entry name" value="TPR_16"/>
    <property type="match status" value="4"/>
</dbReference>
<dbReference type="Gene3D" id="1.25.40.10">
    <property type="entry name" value="Tetratricopeptide repeat domain"/>
    <property type="match status" value="9"/>
</dbReference>
<dbReference type="InterPro" id="IPR011990">
    <property type="entry name" value="TPR-like_helical_dom_sf"/>
</dbReference>
<proteinExistence type="predicted"/>
<dbReference type="SMART" id="SM00028">
    <property type="entry name" value="TPR"/>
    <property type="match status" value="12"/>
</dbReference>
<evidence type="ECO:0000256" key="2">
    <source>
        <dbReference type="SAM" id="SignalP"/>
    </source>
</evidence>
<organism evidence="3 4">
    <name type="scientific">Lacihabitans soyangensis</name>
    <dbReference type="NCBI Taxonomy" id="869394"/>
    <lineage>
        <taxon>Bacteria</taxon>
        <taxon>Pseudomonadati</taxon>
        <taxon>Bacteroidota</taxon>
        <taxon>Cytophagia</taxon>
        <taxon>Cytophagales</taxon>
        <taxon>Leadbetterellaceae</taxon>
        <taxon>Lacihabitans</taxon>
    </lineage>
</organism>
<feature type="chain" id="PRO_5041970924" description="Tetratricopeptide repeat protein" evidence="2">
    <location>
        <begin position="20"/>
        <end position="997"/>
    </location>
</feature>
<evidence type="ECO:0008006" key="5">
    <source>
        <dbReference type="Google" id="ProtNLM"/>
    </source>
</evidence>
<dbReference type="SUPFAM" id="SSF48452">
    <property type="entry name" value="TPR-like"/>
    <property type="match status" value="6"/>
</dbReference>
<feature type="signal peptide" evidence="2">
    <location>
        <begin position="1"/>
        <end position="19"/>
    </location>
</feature>
<reference evidence="3 4" key="1">
    <citation type="submission" date="2018-11" db="EMBL/GenBank/DDBJ databases">
        <title>Novel bacteria species description.</title>
        <authorList>
            <person name="Han J.-H."/>
        </authorList>
    </citation>
    <scope>NUCLEOTIDE SEQUENCE [LARGE SCALE GENOMIC DNA]</scope>
    <source>
        <strain evidence="3 4">KCTC23259</strain>
    </source>
</reference>
<name>A0AAE3KTY3_9BACT</name>